<sequence length="62" mass="6966">MCWARPNIYRHTLLHINTSMTFETSQSPPSPSETGLTPVLLEAGSYLREAADRTLLVFEMAI</sequence>
<dbReference type="EMBL" id="PDCK01000042">
    <property type="protein sequence ID" value="PRQ35917.1"/>
    <property type="molecule type" value="Genomic_DNA"/>
</dbReference>
<proteinExistence type="predicted"/>
<evidence type="ECO:0000313" key="1">
    <source>
        <dbReference type="EMBL" id="PRQ35917.1"/>
    </source>
</evidence>
<comment type="caution">
    <text evidence="1">The sequence shown here is derived from an EMBL/GenBank/DDBJ whole genome shotgun (WGS) entry which is preliminary data.</text>
</comment>
<keyword evidence="2" id="KW-1185">Reference proteome</keyword>
<dbReference type="AlphaFoldDB" id="A0A2P6QP41"/>
<gene>
    <name evidence="1" type="ORF">RchiOBHm_Chr4g0385751</name>
</gene>
<name>A0A2P6QP41_ROSCH</name>
<accession>A0A2P6QP41</accession>
<evidence type="ECO:0000313" key="2">
    <source>
        <dbReference type="Proteomes" id="UP000238479"/>
    </source>
</evidence>
<dbReference type="Gramene" id="PRQ35917">
    <property type="protein sequence ID" value="PRQ35917"/>
    <property type="gene ID" value="RchiOBHm_Chr4g0385751"/>
</dbReference>
<reference evidence="1 2" key="1">
    <citation type="journal article" date="2018" name="Nat. Genet.">
        <title>The Rosa genome provides new insights in the design of modern roses.</title>
        <authorList>
            <person name="Bendahmane M."/>
        </authorList>
    </citation>
    <scope>NUCLEOTIDE SEQUENCE [LARGE SCALE GENOMIC DNA]</scope>
    <source>
        <strain evidence="2">cv. Old Blush</strain>
    </source>
</reference>
<dbReference type="Proteomes" id="UP000238479">
    <property type="component" value="Chromosome 4"/>
</dbReference>
<protein>
    <submittedName>
        <fullName evidence="1">Uncharacterized protein</fullName>
    </submittedName>
</protein>
<organism evidence="1 2">
    <name type="scientific">Rosa chinensis</name>
    <name type="common">China rose</name>
    <dbReference type="NCBI Taxonomy" id="74649"/>
    <lineage>
        <taxon>Eukaryota</taxon>
        <taxon>Viridiplantae</taxon>
        <taxon>Streptophyta</taxon>
        <taxon>Embryophyta</taxon>
        <taxon>Tracheophyta</taxon>
        <taxon>Spermatophyta</taxon>
        <taxon>Magnoliopsida</taxon>
        <taxon>eudicotyledons</taxon>
        <taxon>Gunneridae</taxon>
        <taxon>Pentapetalae</taxon>
        <taxon>rosids</taxon>
        <taxon>fabids</taxon>
        <taxon>Rosales</taxon>
        <taxon>Rosaceae</taxon>
        <taxon>Rosoideae</taxon>
        <taxon>Rosoideae incertae sedis</taxon>
        <taxon>Rosa</taxon>
    </lineage>
</organism>